<dbReference type="AlphaFoldDB" id="A0A7J7P9V7"/>
<name>A0A7J7P9V7_9MAGN</name>
<evidence type="ECO:0000313" key="2">
    <source>
        <dbReference type="Proteomes" id="UP000541444"/>
    </source>
</evidence>
<reference evidence="1 2" key="1">
    <citation type="journal article" date="2020" name="IScience">
        <title>Genome Sequencing of the Endangered Kingdonia uniflora (Circaeasteraceae, Ranunculales) Reveals Potential Mechanisms of Evolutionary Specialization.</title>
        <authorList>
            <person name="Sun Y."/>
            <person name="Deng T."/>
            <person name="Zhang A."/>
            <person name="Moore M.J."/>
            <person name="Landis J.B."/>
            <person name="Lin N."/>
            <person name="Zhang H."/>
            <person name="Zhang X."/>
            <person name="Huang J."/>
            <person name="Zhang X."/>
            <person name="Sun H."/>
            <person name="Wang H."/>
        </authorList>
    </citation>
    <scope>NUCLEOTIDE SEQUENCE [LARGE SCALE GENOMIC DNA]</scope>
    <source>
        <strain evidence="1">TB1705</strain>
        <tissue evidence="1">Leaf</tissue>
    </source>
</reference>
<sequence>MKVDGSNSTTTESGEVTMSLKKRKVAILAPVSVVKEARNSPTVEDELLVLENRTRVTAREGSEELDMSVKLELCRLWIR</sequence>
<keyword evidence="2" id="KW-1185">Reference proteome</keyword>
<comment type="caution">
    <text evidence="1">The sequence shown here is derived from an EMBL/GenBank/DDBJ whole genome shotgun (WGS) entry which is preliminary data.</text>
</comment>
<dbReference type="EMBL" id="JACGCM010000140">
    <property type="protein sequence ID" value="KAF6175968.1"/>
    <property type="molecule type" value="Genomic_DNA"/>
</dbReference>
<organism evidence="1 2">
    <name type="scientific">Kingdonia uniflora</name>
    <dbReference type="NCBI Taxonomy" id="39325"/>
    <lineage>
        <taxon>Eukaryota</taxon>
        <taxon>Viridiplantae</taxon>
        <taxon>Streptophyta</taxon>
        <taxon>Embryophyta</taxon>
        <taxon>Tracheophyta</taxon>
        <taxon>Spermatophyta</taxon>
        <taxon>Magnoliopsida</taxon>
        <taxon>Ranunculales</taxon>
        <taxon>Circaeasteraceae</taxon>
        <taxon>Kingdonia</taxon>
    </lineage>
</organism>
<accession>A0A7J7P9V7</accession>
<evidence type="ECO:0000313" key="1">
    <source>
        <dbReference type="EMBL" id="KAF6175968.1"/>
    </source>
</evidence>
<protein>
    <submittedName>
        <fullName evidence="1">Uncharacterized protein</fullName>
    </submittedName>
</protein>
<proteinExistence type="predicted"/>
<gene>
    <name evidence="1" type="ORF">GIB67_003456</name>
</gene>
<dbReference type="Proteomes" id="UP000541444">
    <property type="component" value="Unassembled WGS sequence"/>
</dbReference>